<proteinExistence type="predicted"/>
<dbReference type="EMBL" id="HBUE01198188">
    <property type="protein sequence ID" value="CAG6528589.1"/>
    <property type="molecule type" value="Transcribed_RNA"/>
</dbReference>
<evidence type="ECO:0000313" key="2">
    <source>
        <dbReference type="EMBL" id="CAG6528589.1"/>
    </source>
</evidence>
<organism evidence="2">
    <name type="scientific">Culex pipiens</name>
    <name type="common">House mosquito</name>
    <dbReference type="NCBI Taxonomy" id="7175"/>
    <lineage>
        <taxon>Eukaryota</taxon>
        <taxon>Metazoa</taxon>
        <taxon>Ecdysozoa</taxon>
        <taxon>Arthropoda</taxon>
        <taxon>Hexapoda</taxon>
        <taxon>Insecta</taxon>
        <taxon>Pterygota</taxon>
        <taxon>Neoptera</taxon>
        <taxon>Endopterygota</taxon>
        <taxon>Diptera</taxon>
        <taxon>Nematocera</taxon>
        <taxon>Culicoidea</taxon>
        <taxon>Culicidae</taxon>
        <taxon>Culicinae</taxon>
        <taxon>Culicini</taxon>
        <taxon>Culex</taxon>
        <taxon>Culex</taxon>
    </lineage>
</organism>
<feature type="compositionally biased region" description="Polar residues" evidence="1">
    <location>
        <begin position="16"/>
        <end position="31"/>
    </location>
</feature>
<dbReference type="AlphaFoldDB" id="A0A8D8H5H9"/>
<sequence length="126" mass="13873">MIIHFAFEFSTHQWHSSPAVSQPSKHPTHISTNNENNRTRTRCRGTQTERTAALPPPVAISHNSQPTHGRKRGTESTLPCLAVLPTRSMYTQGQNLEIFFAIAALPGPASGQLHLIALPQGLIYLL</sequence>
<evidence type="ECO:0000256" key="1">
    <source>
        <dbReference type="SAM" id="MobiDB-lite"/>
    </source>
</evidence>
<dbReference type="EMBL" id="HBUE01092149">
    <property type="protein sequence ID" value="CAG6482050.1"/>
    <property type="molecule type" value="Transcribed_RNA"/>
</dbReference>
<reference evidence="2" key="1">
    <citation type="submission" date="2021-05" db="EMBL/GenBank/DDBJ databases">
        <authorList>
            <person name="Alioto T."/>
            <person name="Alioto T."/>
            <person name="Gomez Garrido J."/>
        </authorList>
    </citation>
    <scope>NUCLEOTIDE SEQUENCE</scope>
</reference>
<dbReference type="EMBL" id="HBUE01304261">
    <property type="protein sequence ID" value="CAG6580334.1"/>
    <property type="molecule type" value="Transcribed_RNA"/>
</dbReference>
<name>A0A8D8H5H9_CULPI</name>
<feature type="region of interest" description="Disordered" evidence="1">
    <location>
        <begin position="16"/>
        <end position="74"/>
    </location>
</feature>
<accession>A0A8D8H5H9</accession>
<protein>
    <submittedName>
        <fullName evidence="2">(northern house mosquito) hypothetical protein</fullName>
    </submittedName>
</protein>